<dbReference type="EMBL" id="BQKY01000015">
    <property type="protein sequence ID" value="GJN93851.1"/>
    <property type="molecule type" value="Genomic_DNA"/>
</dbReference>
<dbReference type="AlphaFoldDB" id="A0AAV5GWI3"/>
<dbReference type="InterPro" id="IPR023170">
    <property type="entry name" value="HhH_base_excis_C"/>
</dbReference>
<feature type="region of interest" description="Disordered" evidence="2">
    <location>
        <begin position="586"/>
        <end position="612"/>
    </location>
</feature>
<dbReference type="Pfam" id="PF00730">
    <property type="entry name" value="HhH-GPD"/>
    <property type="match status" value="1"/>
</dbReference>
<name>A0AAV5GWI3_9BASI</name>
<dbReference type="PANTHER" id="PTHR47203:SF1">
    <property type="entry name" value="HYPOTHETICAL BASE EXCISION DNA REPAIR PROTEIN (EUROFUNG)"/>
    <property type="match status" value="1"/>
</dbReference>
<evidence type="ECO:0000313" key="5">
    <source>
        <dbReference type="Proteomes" id="UP001342314"/>
    </source>
</evidence>
<feature type="compositionally biased region" description="Pro residues" evidence="2">
    <location>
        <begin position="81"/>
        <end position="91"/>
    </location>
</feature>
<feature type="region of interest" description="Disordered" evidence="2">
    <location>
        <begin position="309"/>
        <end position="346"/>
    </location>
</feature>
<evidence type="ECO:0000259" key="3">
    <source>
        <dbReference type="SMART" id="SM00478"/>
    </source>
</evidence>
<feature type="compositionally biased region" description="Low complexity" evidence="2">
    <location>
        <begin position="988"/>
        <end position="997"/>
    </location>
</feature>
<accession>A0AAV5GWI3</accession>
<proteinExistence type="predicted"/>
<feature type="compositionally biased region" description="Basic and acidic residues" evidence="2">
    <location>
        <begin position="321"/>
        <end position="333"/>
    </location>
</feature>
<dbReference type="Proteomes" id="UP001342314">
    <property type="component" value="Unassembled WGS sequence"/>
</dbReference>
<reference evidence="4 5" key="1">
    <citation type="submission" date="2021-12" db="EMBL/GenBank/DDBJ databases">
        <title>High titer production of polyol ester of fatty acids by Rhodotorula paludigena BS15 towards product separation-free biomass refinery.</title>
        <authorList>
            <person name="Mano J."/>
            <person name="Ono H."/>
            <person name="Tanaka T."/>
            <person name="Naito K."/>
            <person name="Sushida H."/>
            <person name="Ike M."/>
            <person name="Tokuyasu K."/>
            <person name="Kitaoka M."/>
        </authorList>
    </citation>
    <scope>NUCLEOTIDE SEQUENCE [LARGE SCALE GENOMIC DNA]</scope>
    <source>
        <strain evidence="4 5">BS15</strain>
    </source>
</reference>
<feature type="compositionally biased region" description="Basic and acidic residues" evidence="2">
    <location>
        <begin position="52"/>
        <end position="62"/>
    </location>
</feature>
<dbReference type="InterPro" id="IPR003265">
    <property type="entry name" value="HhH-GPD_domain"/>
</dbReference>
<evidence type="ECO:0000256" key="1">
    <source>
        <dbReference type="SAM" id="Coils"/>
    </source>
</evidence>
<protein>
    <recommendedName>
        <fullName evidence="3">HhH-GPD domain-containing protein</fullName>
    </recommendedName>
</protein>
<feature type="compositionally biased region" description="Low complexity" evidence="2">
    <location>
        <begin position="138"/>
        <end position="156"/>
    </location>
</feature>
<feature type="compositionally biased region" description="Polar residues" evidence="2">
    <location>
        <begin position="166"/>
        <end position="175"/>
    </location>
</feature>
<feature type="compositionally biased region" description="Basic and acidic residues" evidence="2">
    <location>
        <begin position="1120"/>
        <end position="1134"/>
    </location>
</feature>
<sequence>MPPGQPLVRFGSSLSGRSTSSAPTLSPWTAPSSSPAPRAADLHPLAPGSGFDRAKAFRERLAATRLKASDPATASAATAAEPPPPGPPPALTKPLDAPTSTPAPIVQPAAMYNGPYPIGGPQSATRTPLSAPPGLQLPPSTASPPQSSQPTYTPQAQAPPPPLKNQMLSSASLPSQPHARPSHSPAQPHFLPTSPPLPLLGLCPYPPPPHHPLNFQPAYVFDPLNGTWVVQSVQPPEPGAPWPCPVVPWMHGPPPLPHVPEDHRSHAQPAAVASTAGQAQADKSAAAQATIGGIASAVPATYSNAVTQQIQTTEKQTQRRNKSETSVDGEKDGASSSAHRGGVSRATSLKGAEAGLGGLEKAREAWCELLGVTGLEGNELERRLEHVWREKILSQPVDTPSAATTAHLADTLRFLLLTHPQLLPSDSSSSTRITPLELALLDVTLRVVDDDMRRERDEVRKRWQVVCGKWKNEIERRDQQGVLNAETESEQLTAAREHITSFDRQLRDMAEDLESQRVELAERDKEVKNWKVRAEKAEHKMREQPSRRVALLLQDLDAATQARNALSDKLDETNLALSRAQGELARLRPVPLSSPSSGPHDSLGADSAVDDQTAPRLHSLEEELKRVKETGEADRLIWEDKAQTARLEADQLREKLAEVSTKCAAAEARSKKLEEEVEEETQQKAKTPKENVYPSTSGTSEGAGSTSTKGDAASLRKAQAELVQSKFVINKLADKVKELNKDLADKATENATSTQEDSKPDVKPAGLSAAALKKQQLYTTSRSSGTPFPQWQHPTPEEAKEVCDLLASVHGMPERPKVLVDRPDAPAGCGQVPSVLDALVRTILSQNTTSKNSTTAKRSMDEVYGRAGYRAVLDGGQAKLEEAIRCGGLAKNKSKAILGVLQRIEDRNVQEKEMKPGEGELSLDWLHELDDEAAMKELISFDLVGIKTASCVLLFCLGRDSFAVDTHVHRITQSLGWLPPNGSVYSAPDSSTSTTPSKPKDYTRLTKTTQPPSRDQTFFHLDHLLPAHLKYPLHSLIVRHGRGCVRCAANGVTTQDFVDTCPIDHLVRRAKGKGKRVPVKDAQGETVGTALPDGDAKEGAKVEFEPLADAAEERIEKAREELGEKKGEAVKLEDETGQPARDGAEVASSVNRSTRKTRAKRGAVKKEESDEEELSEAEEKPAPAKRARKAALTTEEKPLTRSTRGRAGLASSKASTAKAQPKKARKAVGEASVNRDEAEMGGQVYTMHGFDV</sequence>
<feature type="compositionally biased region" description="Basic residues" evidence="2">
    <location>
        <begin position="1153"/>
        <end position="1163"/>
    </location>
</feature>
<dbReference type="SMART" id="SM00478">
    <property type="entry name" value="ENDO3c"/>
    <property type="match status" value="1"/>
</dbReference>
<dbReference type="Gene3D" id="1.10.340.30">
    <property type="entry name" value="Hypothetical protein, domain 2"/>
    <property type="match status" value="1"/>
</dbReference>
<dbReference type="CDD" id="cd00056">
    <property type="entry name" value="ENDO3c"/>
    <property type="match status" value="1"/>
</dbReference>
<dbReference type="GO" id="GO:0006285">
    <property type="term" value="P:base-excision repair, AP site formation"/>
    <property type="evidence" value="ECO:0007669"/>
    <property type="project" value="UniProtKB-ARBA"/>
</dbReference>
<feature type="compositionally biased region" description="Low complexity" evidence="2">
    <location>
        <begin position="589"/>
        <end position="599"/>
    </location>
</feature>
<feature type="compositionally biased region" description="Low complexity" evidence="2">
    <location>
        <begin position="695"/>
        <end position="710"/>
    </location>
</feature>
<feature type="region of interest" description="Disordered" evidence="2">
    <location>
        <begin position="1120"/>
        <end position="1239"/>
    </location>
</feature>
<feature type="compositionally biased region" description="Basic and acidic residues" evidence="2">
    <location>
        <begin position="1094"/>
        <end position="1104"/>
    </location>
</feature>
<feature type="coiled-coil region" evidence="1">
    <location>
        <begin position="503"/>
        <end position="583"/>
    </location>
</feature>
<dbReference type="PANTHER" id="PTHR47203">
    <property type="match status" value="1"/>
</dbReference>
<feature type="region of interest" description="Disordered" evidence="2">
    <location>
        <begin position="669"/>
        <end position="712"/>
    </location>
</feature>
<feature type="domain" description="HhH-GPD" evidence="3">
    <location>
        <begin position="844"/>
        <end position="1031"/>
    </location>
</feature>
<feature type="compositionally biased region" description="Low complexity" evidence="2">
    <location>
        <begin position="12"/>
        <end position="39"/>
    </location>
</feature>
<dbReference type="GO" id="GO:0000702">
    <property type="term" value="F:oxidized base lesion DNA N-glycosylase activity"/>
    <property type="evidence" value="ECO:0007669"/>
    <property type="project" value="UniProtKB-ARBA"/>
</dbReference>
<evidence type="ECO:0000256" key="2">
    <source>
        <dbReference type="SAM" id="MobiDB-lite"/>
    </source>
</evidence>
<feature type="region of interest" description="Disordered" evidence="2">
    <location>
        <begin position="1074"/>
        <end position="1107"/>
    </location>
</feature>
<dbReference type="SUPFAM" id="SSF48150">
    <property type="entry name" value="DNA-glycosylase"/>
    <property type="match status" value="1"/>
</dbReference>
<comment type="caution">
    <text evidence="4">The sequence shown here is derived from an EMBL/GenBank/DDBJ whole genome shotgun (WGS) entry which is preliminary data.</text>
</comment>
<evidence type="ECO:0000313" key="4">
    <source>
        <dbReference type="EMBL" id="GJN93851.1"/>
    </source>
</evidence>
<feature type="compositionally biased region" description="Low complexity" evidence="2">
    <location>
        <begin position="69"/>
        <end position="80"/>
    </location>
</feature>
<dbReference type="Gene3D" id="1.10.1670.10">
    <property type="entry name" value="Helix-hairpin-Helix base-excision DNA repair enzymes (C-terminal)"/>
    <property type="match status" value="1"/>
</dbReference>
<keyword evidence="1" id="KW-0175">Coiled coil</keyword>
<keyword evidence="5" id="KW-1185">Reference proteome</keyword>
<gene>
    <name evidence="4" type="ORF">Rhopal_006910-T1</name>
</gene>
<organism evidence="4 5">
    <name type="scientific">Rhodotorula paludigena</name>
    <dbReference type="NCBI Taxonomy" id="86838"/>
    <lineage>
        <taxon>Eukaryota</taxon>
        <taxon>Fungi</taxon>
        <taxon>Dikarya</taxon>
        <taxon>Basidiomycota</taxon>
        <taxon>Pucciniomycotina</taxon>
        <taxon>Microbotryomycetes</taxon>
        <taxon>Sporidiobolales</taxon>
        <taxon>Sporidiobolaceae</taxon>
        <taxon>Rhodotorula</taxon>
    </lineage>
</organism>
<dbReference type="InterPro" id="IPR011257">
    <property type="entry name" value="DNA_glycosylase"/>
</dbReference>
<feature type="region of interest" description="Disordered" evidence="2">
    <location>
        <begin position="985"/>
        <end position="1011"/>
    </location>
</feature>
<feature type="region of interest" description="Disordered" evidence="2">
    <location>
        <begin position="1"/>
        <end position="193"/>
    </location>
</feature>